<reference evidence="1" key="1">
    <citation type="submission" date="2019-08" db="EMBL/GenBank/DDBJ databases">
        <authorList>
            <person name="Kucharzyk K."/>
            <person name="Murdoch R.W."/>
            <person name="Higgins S."/>
            <person name="Loffler F."/>
        </authorList>
    </citation>
    <scope>NUCLEOTIDE SEQUENCE</scope>
</reference>
<dbReference type="AlphaFoldDB" id="A0A645EJQ6"/>
<gene>
    <name evidence="1" type="ORF">SDC9_149479</name>
</gene>
<name>A0A645EJQ6_9ZZZZ</name>
<sequence>MFVFPSEGIKQDGFQRIGAFLLKADRAALISQAALQNGCKRGDFSVIKHRPFSGHVLQFRGHHLYRGRFIGVGSGRKVKRKSGHRIDFNIRFSAERPASLIGSCGG</sequence>
<evidence type="ECO:0000313" key="1">
    <source>
        <dbReference type="EMBL" id="MPN02265.1"/>
    </source>
</evidence>
<protein>
    <submittedName>
        <fullName evidence="1">Uncharacterized protein</fullName>
    </submittedName>
</protein>
<dbReference type="EMBL" id="VSSQ01048218">
    <property type="protein sequence ID" value="MPN02265.1"/>
    <property type="molecule type" value="Genomic_DNA"/>
</dbReference>
<accession>A0A645EJQ6</accession>
<comment type="caution">
    <text evidence="1">The sequence shown here is derived from an EMBL/GenBank/DDBJ whole genome shotgun (WGS) entry which is preliminary data.</text>
</comment>
<organism evidence="1">
    <name type="scientific">bioreactor metagenome</name>
    <dbReference type="NCBI Taxonomy" id="1076179"/>
    <lineage>
        <taxon>unclassified sequences</taxon>
        <taxon>metagenomes</taxon>
        <taxon>ecological metagenomes</taxon>
    </lineage>
</organism>
<proteinExistence type="predicted"/>